<dbReference type="InterPro" id="IPR039421">
    <property type="entry name" value="Type_1_exporter"/>
</dbReference>
<organism evidence="11 12">
    <name type="scientific">Adonisia turfae CCMR0081</name>
    <dbReference type="NCBI Taxonomy" id="2292702"/>
    <lineage>
        <taxon>Bacteria</taxon>
        <taxon>Bacillati</taxon>
        <taxon>Cyanobacteriota</taxon>
        <taxon>Adonisia</taxon>
        <taxon>Adonisia turfae</taxon>
    </lineage>
</organism>
<dbReference type="GO" id="GO:0016887">
    <property type="term" value="F:ATP hydrolysis activity"/>
    <property type="evidence" value="ECO:0007669"/>
    <property type="project" value="InterPro"/>
</dbReference>
<dbReference type="Pfam" id="PF00664">
    <property type="entry name" value="ABC_membrane"/>
    <property type="match status" value="1"/>
</dbReference>
<dbReference type="PROSITE" id="PS50893">
    <property type="entry name" value="ABC_TRANSPORTER_2"/>
    <property type="match status" value="1"/>
</dbReference>
<dbReference type="Pfam" id="PF00005">
    <property type="entry name" value="ABC_tran"/>
    <property type="match status" value="1"/>
</dbReference>
<dbReference type="PROSITE" id="PS00211">
    <property type="entry name" value="ABC_TRANSPORTER_1"/>
    <property type="match status" value="1"/>
</dbReference>
<dbReference type="InterPro" id="IPR027417">
    <property type="entry name" value="P-loop_NTPase"/>
</dbReference>
<dbReference type="Gene3D" id="3.40.50.300">
    <property type="entry name" value="P-loop containing nucleotide triphosphate hydrolases"/>
    <property type="match status" value="1"/>
</dbReference>
<evidence type="ECO:0000313" key="11">
    <source>
        <dbReference type="EMBL" id="NEZ57382.1"/>
    </source>
</evidence>
<dbReference type="Gene3D" id="1.20.1560.10">
    <property type="entry name" value="ABC transporter type 1, transmembrane domain"/>
    <property type="match status" value="1"/>
</dbReference>
<dbReference type="RefSeq" id="WP_163699462.1">
    <property type="nucleotide sequence ID" value="NZ_QXHD01000004.1"/>
</dbReference>
<keyword evidence="6 8" id="KW-0472">Membrane</keyword>
<evidence type="ECO:0000313" key="12">
    <source>
        <dbReference type="Proteomes" id="UP000481033"/>
    </source>
</evidence>
<dbReference type="SMART" id="SM00382">
    <property type="entry name" value="AAA"/>
    <property type="match status" value="1"/>
</dbReference>
<feature type="transmembrane region" description="Helical" evidence="8">
    <location>
        <begin position="12"/>
        <end position="44"/>
    </location>
</feature>
<feature type="domain" description="ABC transmembrane type-1" evidence="10">
    <location>
        <begin position="19"/>
        <end position="323"/>
    </location>
</feature>
<evidence type="ECO:0000256" key="8">
    <source>
        <dbReference type="SAM" id="Phobius"/>
    </source>
</evidence>
<dbReference type="InterPro" id="IPR011527">
    <property type="entry name" value="ABC1_TM_dom"/>
</dbReference>
<dbReference type="InterPro" id="IPR003439">
    <property type="entry name" value="ABC_transporter-like_ATP-bd"/>
</dbReference>
<dbReference type="PANTHER" id="PTHR43394:SF7">
    <property type="entry name" value="ABC TRANSPORTER B FAMILY MEMBER 28"/>
    <property type="match status" value="1"/>
</dbReference>
<evidence type="ECO:0000256" key="5">
    <source>
        <dbReference type="ARBA" id="ARBA00022989"/>
    </source>
</evidence>
<feature type="transmembrane region" description="Helical" evidence="8">
    <location>
        <begin position="155"/>
        <end position="174"/>
    </location>
</feature>
<dbReference type="InterPro" id="IPR017871">
    <property type="entry name" value="ABC_transporter-like_CS"/>
</dbReference>
<sequence>MSSTRLLLQSVLRYPVLLFFTILLGFSGALFNGVSTLLIVPILLELLGQAAQYARSLPPILQRFIGIFDGLPDNARLPVMASAVVGVIVLKSLSAYASALTAGTLNRKLAMSLRQRGLRLLLDVDLGYFARTKIGDLINQLNVEVNRTTIAIRNLVRIMVVIITITVFLILLLLTSWQLTLISIVTLGSVTLLNQFVVKRSKSLGKELSKISKAYSSRVFEILSGIRLVKATANEEREYQRLDKIIVERESAEFNSQLIFAGIGPFNEIINILALILITVLGRMAFSNQLEVFSSSLLTYLIILFRMLPYIGQLNSQRSTLANTSASVEVVTALLRRDDKPFMPRGAQPYRTLQEGIRFNQIRFSYPGHDQEVLQGIDLFLPKGQTLALVGSSGAGKSTLADLLPRFYDPTHGSIELDGVDLKTIDIHSYRSNLGIVSQETFLFNASVRENLLYGRPDATDEELRAAAKQANAYEFIENLPQGFETMIGDRGVLLSGGQRQRLAIARALLQDPDILILDEATSALDTVSERLVQNAIDDLSRGRTTLVIAHRLSTVHKADQIAVLDRGKVVELGTHTDLLEKRGAYAKLHAMQLTKSIRENANGSGTLVSNVLPVYRKAIGKSSYELRSQLNSMIGLLALIQDDVDDPYEQAELMVHAQNIAIDLLGVVENLESISTPVSKSQQTETSSPAQSTP</sequence>
<dbReference type="FunFam" id="3.40.50.300:FF:000218">
    <property type="entry name" value="Multidrug ABC transporter ATP-binding protein"/>
    <property type="match status" value="1"/>
</dbReference>
<keyword evidence="12" id="KW-1185">Reference proteome</keyword>
<dbReference type="SUPFAM" id="SSF52540">
    <property type="entry name" value="P-loop containing nucleoside triphosphate hydrolases"/>
    <property type="match status" value="1"/>
</dbReference>
<reference evidence="11 12" key="1">
    <citation type="journal article" date="2020" name="Microb. Ecol.">
        <title>Ecogenomics of the Marine Benthic Filamentous Cyanobacterium Adonisia.</title>
        <authorList>
            <person name="Walter J.M."/>
            <person name="Coutinho F.H."/>
            <person name="Leomil L."/>
            <person name="Hargreaves P.I."/>
            <person name="Campeao M.E."/>
            <person name="Vieira V.V."/>
            <person name="Silva B.S."/>
            <person name="Fistarol G.O."/>
            <person name="Salomon P.S."/>
            <person name="Sawabe T."/>
            <person name="Mino S."/>
            <person name="Hosokawa M."/>
            <person name="Miyashita H."/>
            <person name="Maruyama F."/>
            <person name="van Verk M.C."/>
            <person name="Dutilh B.E."/>
            <person name="Thompson C.C."/>
            <person name="Thompson F.L."/>
        </authorList>
    </citation>
    <scope>NUCLEOTIDE SEQUENCE [LARGE SCALE GENOMIC DNA]</scope>
    <source>
        <strain evidence="11 12">CCMR0081</strain>
    </source>
</reference>
<dbReference type="GO" id="GO:0090374">
    <property type="term" value="P:oligopeptide export from mitochondrion"/>
    <property type="evidence" value="ECO:0007669"/>
    <property type="project" value="TreeGrafter"/>
</dbReference>
<dbReference type="InterPro" id="IPR036640">
    <property type="entry name" value="ABC1_TM_sf"/>
</dbReference>
<evidence type="ECO:0000256" key="2">
    <source>
        <dbReference type="ARBA" id="ARBA00022692"/>
    </source>
</evidence>
<dbReference type="Proteomes" id="UP000481033">
    <property type="component" value="Unassembled WGS sequence"/>
</dbReference>
<feature type="transmembrane region" description="Helical" evidence="8">
    <location>
        <begin position="79"/>
        <end position="105"/>
    </location>
</feature>
<dbReference type="GO" id="GO:0015421">
    <property type="term" value="F:ABC-type oligopeptide transporter activity"/>
    <property type="evidence" value="ECO:0007669"/>
    <property type="project" value="TreeGrafter"/>
</dbReference>
<dbReference type="InterPro" id="IPR003593">
    <property type="entry name" value="AAA+_ATPase"/>
</dbReference>
<dbReference type="PROSITE" id="PS50929">
    <property type="entry name" value="ABC_TM1F"/>
    <property type="match status" value="1"/>
</dbReference>
<keyword evidence="5 8" id="KW-1133">Transmembrane helix</keyword>
<evidence type="ECO:0000259" key="9">
    <source>
        <dbReference type="PROSITE" id="PS50893"/>
    </source>
</evidence>
<evidence type="ECO:0000259" key="10">
    <source>
        <dbReference type="PROSITE" id="PS50929"/>
    </source>
</evidence>
<evidence type="ECO:0000256" key="7">
    <source>
        <dbReference type="SAM" id="MobiDB-lite"/>
    </source>
</evidence>
<gene>
    <name evidence="11" type="ORF">DXZ20_17220</name>
</gene>
<dbReference type="GO" id="GO:0005886">
    <property type="term" value="C:plasma membrane"/>
    <property type="evidence" value="ECO:0007669"/>
    <property type="project" value="UniProtKB-SubCell"/>
</dbReference>
<evidence type="ECO:0000256" key="3">
    <source>
        <dbReference type="ARBA" id="ARBA00022741"/>
    </source>
</evidence>
<feature type="transmembrane region" description="Helical" evidence="8">
    <location>
        <begin position="269"/>
        <end position="286"/>
    </location>
</feature>
<dbReference type="GO" id="GO:0005524">
    <property type="term" value="F:ATP binding"/>
    <property type="evidence" value="ECO:0007669"/>
    <property type="project" value="UniProtKB-KW"/>
</dbReference>
<evidence type="ECO:0000256" key="1">
    <source>
        <dbReference type="ARBA" id="ARBA00004651"/>
    </source>
</evidence>
<dbReference type="EMBL" id="QXHD01000004">
    <property type="protein sequence ID" value="NEZ57382.1"/>
    <property type="molecule type" value="Genomic_DNA"/>
</dbReference>
<comment type="subcellular location">
    <subcellularLocation>
        <location evidence="1">Cell membrane</location>
        <topology evidence="1">Multi-pass membrane protein</topology>
    </subcellularLocation>
</comment>
<feature type="transmembrane region" description="Helical" evidence="8">
    <location>
        <begin position="180"/>
        <end position="198"/>
    </location>
</feature>
<evidence type="ECO:0000256" key="6">
    <source>
        <dbReference type="ARBA" id="ARBA00023136"/>
    </source>
</evidence>
<protein>
    <submittedName>
        <fullName evidence="11">ABC transporter ATP-binding protein</fullName>
    </submittedName>
</protein>
<dbReference type="CDD" id="cd07346">
    <property type="entry name" value="ABC_6TM_exporters"/>
    <property type="match status" value="1"/>
</dbReference>
<name>A0A6M0RNQ5_9CYAN</name>
<keyword evidence="2 8" id="KW-0812">Transmembrane</keyword>
<comment type="caution">
    <text evidence="11">The sequence shown here is derived from an EMBL/GenBank/DDBJ whole genome shotgun (WGS) entry which is preliminary data.</text>
</comment>
<evidence type="ECO:0000256" key="4">
    <source>
        <dbReference type="ARBA" id="ARBA00022840"/>
    </source>
</evidence>
<dbReference type="AlphaFoldDB" id="A0A6M0RNQ5"/>
<accession>A0A6M0RNQ5</accession>
<proteinExistence type="predicted"/>
<keyword evidence="4 11" id="KW-0067">ATP-binding</keyword>
<keyword evidence="3" id="KW-0547">Nucleotide-binding</keyword>
<dbReference type="PANTHER" id="PTHR43394">
    <property type="entry name" value="ATP-DEPENDENT PERMEASE MDL1, MITOCHONDRIAL"/>
    <property type="match status" value="1"/>
</dbReference>
<dbReference type="SUPFAM" id="SSF90123">
    <property type="entry name" value="ABC transporter transmembrane region"/>
    <property type="match status" value="1"/>
</dbReference>
<feature type="domain" description="ABC transporter" evidence="9">
    <location>
        <begin position="357"/>
        <end position="592"/>
    </location>
</feature>
<feature type="region of interest" description="Disordered" evidence="7">
    <location>
        <begin position="676"/>
        <end position="695"/>
    </location>
</feature>